<sequence length="10" mass="1188">MALPRCTWPN</sequence>
<dbReference type="OMA" id="SLHPHDM"/>
<dbReference type="EMBL" id="AC008082">
    <property type="status" value="NOT_ANNOTATED_CDS"/>
    <property type="molecule type" value="Genomic_DNA"/>
</dbReference>
<reference evidence="1" key="4">
    <citation type="submission" date="2025-08" db="UniProtKB">
        <authorList>
            <consortium name="Ensembl"/>
        </authorList>
    </citation>
    <scope>IDENTIFICATION</scope>
</reference>
<evidence type="ECO:0000313" key="2">
    <source>
        <dbReference type="Proteomes" id="UP000005640"/>
    </source>
</evidence>
<dbReference type="ExpressionAtlas" id="A0A1D5RMP7">
    <property type="expression patterns" value="baseline and differential"/>
</dbReference>
<dbReference type="Bgee" id="ENSG00000169760">
    <property type="expression patterns" value="Expressed in cortical plate and 150 other cell types or tissues"/>
</dbReference>
<dbReference type="VEuPathDB" id="HostDB:ENSG00000169760"/>
<reference evidence="1 2" key="3">
    <citation type="journal article" date="2006" name="Nature">
        <title>The DNA sequence, annotation and analysis of human chromosome 3.</title>
        <authorList>
            <person name="Muzny D.M."/>
            <person name="Scherer S.E."/>
            <person name="Kaul R."/>
            <person name="Wang J."/>
            <person name="Yu J."/>
            <person name="Sudbrak R."/>
            <person name="Buhay C.J."/>
            <person name="Chen R."/>
            <person name="Cree A."/>
            <person name="Ding Y."/>
            <person name="Dugan-Rocha S."/>
            <person name="Gill R."/>
            <person name="Gunaratne P."/>
            <person name="Harris R.A."/>
            <person name="Hawes A.C."/>
            <person name="Hernandez J."/>
            <person name="Hodgson A.V."/>
            <person name="Hume J."/>
            <person name="Jackson A."/>
            <person name="Khan Z.M."/>
            <person name="Kovar-Smith C."/>
            <person name="Lewis L.R."/>
            <person name="Lozado R.J."/>
            <person name="Metzker M.L."/>
            <person name="Milosavljevic A."/>
            <person name="Miner G.R."/>
            <person name="Morgan M.B."/>
            <person name="Nazareth L.V."/>
            <person name="Scott G."/>
            <person name="Sodergren E."/>
            <person name="Song X.Z."/>
            <person name="Steffen D."/>
            <person name="Wei S."/>
            <person name="Wheeler D.A."/>
            <person name="Wright M.W."/>
            <person name="Worley K.C."/>
            <person name="Yuan Y."/>
            <person name="Zhang Z."/>
            <person name="Adams C.Q."/>
            <person name="Ansari-Lari M.A."/>
            <person name="Ayele M."/>
            <person name="Brown M.J."/>
            <person name="Chen G."/>
            <person name="Chen Z."/>
            <person name="Clendenning J."/>
            <person name="Clerc-Blankenburg K.P."/>
            <person name="Chen R."/>
            <person name="Chen Z."/>
            <person name="Davis C."/>
            <person name="Delgado O."/>
            <person name="Dinh H.H."/>
            <person name="Dong W."/>
            <person name="Draper H."/>
            <person name="Ernst S."/>
            <person name="Fu G."/>
            <person name="Gonzalez-Garay M.L."/>
            <person name="Garcia D.K."/>
            <person name="Gillett W."/>
            <person name="Gu J."/>
            <person name="Hao B."/>
            <person name="Haugen E."/>
            <person name="Havlak P."/>
            <person name="He X."/>
            <person name="Hennig S."/>
            <person name="Hu S."/>
            <person name="Huang W."/>
            <person name="Jackson L.R."/>
            <person name="Jacob L.S."/>
            <person name="Kelly S.H."/>
            <person name="Kube M."/>
            <person name="Levy R."/>
            <person name="Li Z."/>
            <person name="Liu B."/>
            <person name="Liu J."/>
            <person name="Liu W."/>
            <person name="Lu J."/>
            <person name="Maheshwari M."/>
            <person name="Nguyen B.V."/>
            <person name="Okwuonu G.O."/>
            <person name="Palmeiri A."/>
            <person name="Pasternak S."/>
            <person name="Perez L.M."/>
            <person name="Phelps K.A."/>
            <person name="Plopper F.J."/>
            <person name="Qiang B."/>
            <person name="Raymond C."/>
            <person name="Rodriguez R."/>
            <person name="Saenphimmachak C."/>
            <person name="Santibanez J."/>
            <person name="Shen H."/>
            <person name="Shen Y."/>
            <person name="Subramanian S."/>
            <person name="Tabor P.E."/>
            <person name="Verduzco D."/>
            <person name="Waldron L."/>
            <person name="Wang J."/>
            <person name="Wang J."/>
            <person name="Wang Q."/>
            <person name="Williams G.A."/>
            <person name="Wong G.K."/>
            <person name="Yao Z."/>
            <person name="Zhang J."/>
            <person name="Zhang X."/>
            <person name="Zhao G."/>
            <person name="Zhou J."/>
            <person name="Zhou Y."/>
            <person name="Nelson D."/>
            <person name="Lehrach H."/>
            <person name="Reinhardt R."/>
            <person name="Naylor S.L."/>
            <person name="Yang H."/>
            <person name="Olson M."/>
            <person name="Weinstock G."/>
            <person name="Gibbs R.A."/>
        </authorList>
    </citation>
    <scope>NUCLEOTIDE SEQUENCE [LARGE SCALE GENOMIC DNA]</scope>
</reference>
<gene>
    <name evidence="1" type="primary">NLGN1</name>
</gene>
<feature type="non-terminal residue" evidence="1">
    <location>
        <position position="10"/>
    </location>
</feature>
<reference evidence="1 2" key="1">
    <citation type="journal article" date="2001" name="Nature">
        <title>Initial sequencing and analysis of the human genome.</title>
        <authorList>
            <consortium name="International Human Genome Sequencing Consortium"/>
            <person name="Lander E.S."/>
            <person name="Linton L.M."/>
            <person name="Birren B."/>
            <person name="Nusbaum C."/>
            <person name="Zody M.C."/>
            <person name="Baldwin J."/>
            <person name="Devon K."/>
            <person name="Dewar K."/>
            <person name="Doyle M."/>
            <person name="FitzHugh W."/>
            <person name="Funke R."/>
            <person name="Gage D."/>
            <person name="Harris K."/>
            <person name="Heaford A."/>
            <person name="Howland J."/>
            <person name="Kann L."/>
            <person name="Lehoczky J."/>
            <person name="LeVine R."/>
            <person name="McEwan P."/>
            <person name="McKernan K."/>
            <person name="Meldrim J."/>
            <person name="Mesirov J.P."/>
            <person name="Miranda C."/>
            <person name="Morris W."/>
            <person name="Naylor J."/>
            <person name="Raymond C."/>
            <person name="Rosetti M."/>
            <person name="Santos R."/>
            <person name="Sheridan A."/>
            <person name="Sougnez C."/>
            <person name="Stange-Thomann N."/>
            <person name="Stojanovic N."/>
            <person name="Subramanian A."/>
            <person name="Wyman D."/>
            <person name="Rogers J."/>
            <person name="Sulston J."/>
            <person name="Ainscough R."/>
            <person name="Beck S."/>
            <person name="Bentley D."/>
            <person name="Burton J."/>
            <person name="Clee C."/>
            <person name="Carter N."/>
            <person name="Coulson A."/>
            <person name="Deadman R."/>
            <person name="Deloukas P."/>
            <person name="Dunham A."/>
            <person name="Dunham I."/>
            <person name="Durbin R."/>
            <person name="French L."/>
            <person name="Grafham D."/>
            <person name="Gregory S."/>
            <person name="Hubbard T."/>
            <person name="Humphray S."/>
            <person name="Hunt A."/>
            <person name="Jones M."/>
            <person name="Lloyd C."/>
            <person name="McMurray A."/>
            <person name="Matthews L."/>
            <person name="Mercer S."/>
            <person name="Milne S."/>
            <person name="Mullikin J.C."/>
            <person name="Mungall A."/>
            <person name="Plumb R."/>
            <person name="Ross M."/>
            <person name="Shownkeen R."/>
            <person name="Sims S."/>
            <person name="Waterston R.H."/>
            <person name="Wilson R.K."/>
            <person name="Hillier L.W."/>
            <person name="McPherson J.D."/>
            <person name="Marra M.A."/>
            <person name="Mardis E.R."/>
            <person name="Fulton L.A."/>
            <person name="Chinwalla A.T."/>
            <person name="Pepin K.H."/>
            <person name="Gish W.R."/>
            <person name="Chissoe S.L."/>
            <person name="Wendl M.C."/>
            <person name="Delehaunty K.D."/>
            <person name="Miner T.L."/>
            <person name="Delehaunty A."/>
            <person name="Kramer J.B."/>
            <person name="Cook L.L."/>
            <person name="Fulton R.S."/>
            <person name="Johnson D.L."/>
            <person name="Minx P.J."/>
            <person name="Clifton S.W."/>
            <person name="Hawkins T."/>
            <person name="Branscomb E."/>
            <person name="Predki P."/>
            <person name="Richardson P."/>
            <person name="Wenning S."/>
            <person name="Slezak T."/>
            <person name="Doggett N."/>
            <person name="Cheng J.F."/>
            <person name="Olsen A."/>
            <person name="Lucas S."/>
            <person name="Elkin C."/>
            <person name="Uberbacher E."/>
            <person name="Frazier M."/>
            <person name="Gibbs R.A."/>
            <person name="Muzny D.M."/>
            <person name="Scherer S.E."/>
            <person name="Bouck J.B."/>
            <person name="Sodergren E.J."/>
            <person name="Worley K.C."/>
            <person name="Rives C.M."/>
            <person name="Gorrell J.H."/>
            <person name="Metzker M.L."/>
            <person name="Naylor S.L."/>
            <person name="Kucherlapati R.S."/>
            <person name="Nelson D.L."/>
            <person name="Weinstock G.M."/>
            <person name="Sakaki Y."/>
            <person name="Fujiyama A."/>
            <person name="Hattori M."/>
            <person name="Yada T."/>
            <person name="Toyoda A."/>
            <person name="Itoh T."/>
            <person name="Kawagoe C."/>
            <person name="Watanabe H."/>
            <person name="Totoki Y."/>
            <person name="Taylor T."/>
            <person name="Weissenbach J."/>
            <person name="Heilig R."/>
            <person name="Saurin W."/>
            <person name="Artiguenave F."/>
            <person name="Brottier P."/>
            <person name="Bruls T."/>
            <person name="Pelletier E."/>
            <person name="Robert C."/>
            <person name="Wincker P."/>
            <person name="Smith D.R."/>
            <person name="Doucette-Stamm L."/>
            <person name="Rubenfield M."/>
            <person name="Weinstock K."/>
            <person name="Lee H.M."/>
            <person name="Dubois J."/>
            <person name="Rosenthal A."/>
            <person name="Platzer M."/>
            <person name="Nyakatura G."/>
            <person name="Taudien S."/>
            <person name="Rump A."/>
            <person name="Yang H."/>
            <person name="Yu J."/>
            <person name="Wang J."/>
            <person name="Huang G."/>
            <person name="Gu J."/>
            <person name="Hood L."/>
            <person name="Rowen L."/>
            <person name="Madan A."/>
            <person name="Qin S."/>
            <person name="Davis R.W."/>
            <person name="Federspiel N.A."/>
            <person name="Abola A.P."/>
            <person name="Proctor M.J."/>
            <person name="Myers R.M."/>
            <person name="Schmutz J."/>
            <person name="Dickson M."/>
            <person name="Grimwood J."/>
            <person name="Cox D.R."/>
            <person name="Olson M.V."/>
            <person name="Kaul R."/>
            <person name="Raymond C."/>
            <person name="Shimizu N."/>
            <person name="Kawasaki K."/>
            <person name="Minoshima S."/>
            <person name="Evans G.A."/>
            <person name="Athanasiou M."/>
            <person name="Schultz R."/>
            <person name="Roe B.A."/>
            <person name="Chen F."/>
            <person name="Pan H."/>
            <person name="Ramser J."/>
            <person name="Lehrach H."/>
            <person name="Reinhardt R."/>
            <person name="McCombie W.R."/>
            <person name="de la Bastide M."/>
            <person name="Dedhia N."/>
            <person name="Blocker H."/>
            <person name="Hornischer K."/>
            <person name="Nordsiek G."/>
            <person name="Agarwala R."/>
            <person name="Aravind L."/>
            <person name="Bailey J.A."/>
            <person name="Bateman A."/>
            <person name="Batzoglou S."/>
            <person name="Birney E."/>
            <person name="Bork P."/>
            <person name="Brown D.G."/>
            <person name="Burge C.B."/>
            <person name="Cerutti L."/>
            <person name="Chen H.C."/>
            <person name="Church D."/>
            <person name="Clamp M."/>
            <person name="Copley R.R."/>
            <person name="Doerks T."/>
            <person name="Eddy S.R."/>
            <person name="Eichler E.E."/>
            <person name="Furey T.S."/>
            <person name="Galagan J."/>
            <person name="Gilbert J.G."/>
            <person name="Harmon C."/>
            <person name="Hayashizaki Y."/>
            <person name="Haussler D."/>
            <person name="Hermjakob H."/>
            <person name="Hokamp K."/>
            <person name="Jang W."/>
            <person name="Johnson L.S."/>
            <person name="Jones T.A."/>
            <person name="Kasif S."/>
            <person name="Kaspryzk A."/>
            <person name="Kennedy S."/>
            <person name="Kent W.J."/>
            <person name="Kitts P."/>
            <person name="Koonin E.V."/>
            <person name="Korf I."/>
            <person name="Kulp D."/>
            <person name="Lancet D."/>
            <person name="Lowe T.M."/>
            <person name="McLysaght A."/>
            <person name="Mikkelsen T."/>
            <person name="Moran J.V."/>
            <person name="Mulder N."/>
            <person name="Pollara V.J."/>
            <person name="Ponting C.P."/>
            <person name="Schuler G."/>
            <person name="Schultz J."/>
            <person name="Slater G."/>
            <person name="Smit A.F."/>
            <person name="Stupka E."/>
            <person name="Szustakowski J."/>
            <person name="Thierry-Mieg D."/>
            <person name="Thierry-Mieg J."/>
            <person name="Wagner L."/>
            <person name="Wallis J."/>
            <person name="Wheeler R."/>
            <person name="Williams A."/>
            <person name="Wolf Y.I."/>
            <person name="Wolfe K.H."/>
            <person name="Yang S.P."/>
            <person name="Yeh R.F."/>
            <person name="Collins F."/>
            <person name="Guyer M.S."/>
            <person name="Peterson J."/>
            <person name="Felsenfeld A."/>
            <person name="Wetterstrand K.A."/>
            <person name="Patrinos A."/>
            <person name="Morgan M.J."/>
            <person name="de Jong P."/>
            <person name="Catanese J.J."/>
            <person name="Osoegawa K."/>
            <person name="Shizuya H."/>
            <person name="Choi S."/>
            <person name="Chen Y.J."/>
        </authorList>
    </citation>
    <scope>NUCLEOTIDE SEQUENCE [LARGE SCALE GENOMIC DNA]</scope>
</reference>
<dbReference type="EMBL" id="AC131158">
    <property type="status" value="NOT_ANNOTATED_CDS"/>
    <property type="molecule type" value="Genomic_DNA"/>
</dbReference>
<dbReference type="EMBL" id="AC008120">
    <property type="status" value="NOT_ANNOTATED_CDS"/>
    <property type="molecule type" value="Genomic_DNA"/>
</dbReference>
<evidence type="ECO:0000313" key="1">
    <source>
        <dbReference type="Ensembl" id="ENSP00000401843.1"/>
    </source>
</evidence>
<proteinExistence type="predicted"/>
<dbReference type="EMBL" id="AC092967">
    <property type="status" value="NOT_ANNOTATED_CDS"/>
    <property type="molecule type" value="Genomic_DNA"/>
</dbReference>
<dbReference type="Antibodypedia" id="1513">
    <property type="antibodies" value="280 antibodies from 35 providers"/>
</dbReference>
<protein>
    <submittedName>
        <fullName evidence="1">Neuroligin 1</fullName>
    </submittedName>
</protein>
<dbReference type="Proteomes" id="UP000005640">
    <property type="component" value="Chromosome 3"/>
</dbReference>
<name>A0A1D5RMP7_HUMAN</name>
<organism evidence="1 2">
    <name type="scientific">Homo sapiens</name>
    <name type="common">Human</name>
    <dbReference type="NCBI Taxonomy" id="9606"/>
    <lineage>
        <taxon>Eukaryota</taxon>
        <taxon>Metazoa</taxon>
        <taxon>Chordata</taxon>
        <taxon>Craniata</taxon>
        <taxon>Vertebrata</taxon>
        <taxon>Euteleostomi</taxon>
        <taxon>Mammalia</taxon>
        <taxon>Eutheria</taxon>
        <taxon>Euarchontoglires</taxon>
        <taxon>Primates</taxon>
        <taxon>Haplorrhini</taxon>
        <taxon>Catarrhini</taxon>
        <taxon>Hominidae</taxon>
        <taxon>Homo</taxon>
    </lineage>
</organism>
<dbReference type="EMBL" id="AC092923">
    <property type="status" value="NOT_ANNOTATED_CDS"/>
    <property type="molecule type" value="Genomic_DNA"/>
</dbReference>
<dbReference type="Ensembl" id="ENST00000413821.1">
    <property type="protein sequence ID" value="ENSP00000401843.1"/>
    <property type="gene ID" value="ENSG00000169760.18"/>
</dbReference>
<reference evidence="1 2" key="2">
    <citation type="journal article" date="2004" name="Nature">
        <title>Finishing the euchromatic sequence of the human genome.</title>
        <authorList>
            <consortium name="International Human Genome Sequencing Consortium"/>
        </authorList>
    </citation>
    <scope>NUCLEOTIDE SEQUENCE [LARGE SCALE GENOMIC DNA]</scope>
</reference>
<dbReference type="EMBL" id="AC069531">
    <property type="status" value="NOT_ANNOTATED_CDS"/>
    <property type="molecule type" value="Genomic_DNA"/>
</dbReference>
<reference evidence="1" key="5">
    <citation type="submission" date="2025-09" db="UniProtKB">
        <authorList>
            <consortium name="Ensembl"/>
        </authorList>
    </citation>
    <scope>IDENTIFICATION</scope>
</reference>
<dbReference type="EMBL" id="AC110871">
    <property type="status" value="NOT_ANNOTATED_CDS"/>
    <property type="molecule type" value="Genomic_DNA"/>
</dbReference>
<dbReference type="OpenTargets" id="ENSG00000169760"/>
<dbReference type="EMBL" id="AC018456">
    <property type="status" value="NOT_ANNOTATED_CDS"/>
    <property type="molecule type" value="Genomic_DNA"/>
</dbReference>
<dbReference type="OrthoDB" id="408631at2759"/>
<keyword evidence="2" id="KW-1185">Reference proteome</keyword>
<accession>A0A1D5RMP7</accession>
<dbReference type="ChiTaRS" id="NLGN1">
    <property type="organism name" value="human"/>
</dbReference>
<dbReference type="HGNC" id="HGNC:14291">
    <property type="gene designation" value="NLGN1"/>
</dbReference>
<dbReference type="GeneTree" id="ENSGT00940000155789"/>